<reference evidence="1 2" key="1">
    <citation type="journal article" date="2019" name="Commun. Biol.">
        <title>The bagworm genome reveals a unique fibroin gene that provides high tensile strength.</title>
        <authorList>
            <person name="Kono N."/>
            <person name="Nakamura H."/>
            <person name="Ohtoshi R."/>
            <person name="Tomita M."/>
            <person name="Numata K."/>
            <person name="Arakawa K."/>
        </authorList>
    </citation>
    <scope>NUCLEOTIDE SEQUENCE [LARGE SCALE GENOMIC DNA]</scope>
</reference>
<gene>
    <name evidence="1" type="ORF">EVAR_32696_1</name>
</gene>
<dbReference type="AlphaFoldDB" id="A0A4C1VPR7"/>
<dbReference type="Proteomes" id="UP000299102">
    <property type="component" value="Unassembled WGS sequence"/>
</dbReference>
<evidence type="ECO:0000313" key="2">
    <source>
        <dbReference type="Proteomes" id="UP000299102"/>
    </source>
</evidence>
<sequence>MLRRHESRTVLAERLPSSDVRHLPAASQAFEDSTNSFLIVNFLGSVEMMSIIDSTQCPAPVLEDVNKTGKNFCRSSIKVASTQTNEETEDKSIFPVRLDLVRIRGNSPEKRTVIAECARKSGGIGEEKVDGAKFHM</sequence>
<proteinExistence type="predicted"/>
<accession>A0A4C1VPR7</accession>
<name>A0A4C1VPR7_EUMVA</name>
<evidence type="ECO:0000313" key="1">
    <source>
        <dbReference type="EMBL" id="GBP40653.1"/>
    </source>
</evidence>
<comment type="caution">
    <text evidence="1">The sequence shown here is derived from an EMBL/GenBank/DDBJ whole genome shotgun (WGS) entry which is preliminary data.</text>
</comment>
<organism evidence="1 2">
    <name type="scientific">Eumeta variegata</name>
    <name type="common">Bagworm moth</name>
    <name type="synonym">Eumeta japonica</name>
    <dbReference type="NCBI Taxonomy" id="151549"/>
    <lineage>
        <taxon>Eukaryota</taxon>
        <taxon>Metazoa</taxon>
        <taxon>Ecdysozoa</taxon>
        <taxon>Arthropoda</taxon>
        <taxon>Hexapoda</taxon>
        <taxon>Insecta</taxon>
        <taxon>Pterygota</taxon>
        <taxon>Neoptera</taxon>
        <taxon>Endopterygota</taxon>
        <taxon>Lepidoptera</taxon>
        <taxon>Glossata</taxon>
        <taxon>Ditrysia</taxon>
        <taxon>Tineoidea</taxon>
        <taxon>Psychidae</taxon>
        <taxon>Oiketicinae</taxon>
        <taxon>Eumeta</taxon>
    </lineage>
</organism>
<protein>
    <submittedName>
        <fullName evidence="1">Uncharacterized protein</fullName>
    </submittedName>
</protein>
<dbReference type="EMBL" id="BGZK01000385">
    <property type="protein sequence ID" value="GBP40653.1"/>
    <property type="molecule type" value="Genomic_DNA"/>
</dbReference>
<keyword evidence="2" id="KW-1185">Reference proteome</keyword>